<dbReference type="Gene3D" id="1.10.510.10">
    <property type="entry name" value="Transferase(Phosphotransferase) domain 1"/>
    <property type="match status" value="1"/>
</dbReference>
<dbReference type="InterPro" id="IPR050588">
    <property type="entry name" value="WNK_Ser-Thr_kinase"/>
</dbReference>
<dbReference type="InterPro" id="IPR011009">
    <property type="entry name" value="Kinase-like_dom_sf"/>
</dbReference>
<organism evidence="3 4">
    <name type="scientific">Chlamydomonas eustigma</name>
    <dbReference type="NCBI Taxonomy" id="1157962"/>
    <lineage>
        <taxon>Eukaryota</taxon>
        <taxon>Viridiplantae</taxon>
        <taxon>Chlorophyta</taxon>
        <taxon>core chlorophytes</taxon>
        <taxon>Chlorophyceae</taxon>
        <taxon>CS clade</taxon>
        <taxon>Chlamydomonadales</taxon>
        <taxon>Chlamydomonadaceae</taxon>
        <taxon>Chlamydomonas</taxon>
    </lineage>
</organism>
<keyword evidence="4" id="KW-1185">Reference proteome</keyword>
<evidence type="ECO:0000313" key="4">
    <source>
        <dbReference type="Proteomes" id="UP000232323"/>
    </source>
</evidence>
<dbReference type="EMBL" id="BEGY01000035">
    <property type="protein sequence ID" value="GAX78793.1"/>
    <property type="molecule type" value="Genomic_DNA"/>
</dbReference>
<dbReference type="STRING" id="1157962.A0A250X6S6"/>
<sequence length="143" mass="16499">MVTEHLNPATLRSLQLGCRNEAMSHSGGVENVEVIKKAPEDPSKRYRKGELIGQGAQKRVYKAFDEELGVEALKHKNIMTLHDWWFDKAHSCICFTTELFTDGTLRQYRRKHRNVDVVVVKKWAWQILQGLVYLHGHNPPIHA</sequence>
<dbReference type="SUPFAM" id="SSF56112">
    <property type="entry name" value="Protein kinase-like (PK-like)"/>
    <property type="match status" value="1"/>
</dbReference>
<comment type="caution">
    <text evidence="3">The sequence shown here is derived from an EMBL/GenBank/DDBJ whole genome shotgun (WGS) entry which is preliminary data.</text>
</comment>
<accession>A0A250X6S6</accession>
<dbReference type="PROSITE" id="PS50011">
    <property type="entry name" value="PROTEIN_KINASE_DOM"/>
    <property type="match status" value="1"/>
</dbReference>
<dbReference type="PANTHER" id="PTHR13902">
    <property type="entry name" value="SERINE/THREONINE-PROTEIN KINASE WNK WITH NO LYSINE -RELATED"/>
    <property type="match status" value="1"/>
</dbReference>
<evidence type="ECO:0000256" key="1">
    <source>
        <dbReference type="ARBA" id="ARBA00012513"/>
    </source>
</evidence>
<dbReference type="AlphaFoldDB" id="A0A250X6S6"/>
<proteinExistence type="predicted"/>
<dbReference type="OrthoDB" id="4062651at2759"/>
<feature type="domain" description="Protein kinase" evidence="2">
    <location>
        <begin position="1"/>
        <end position="143"/>
    </location>
</feature>
<dbReference type="InterPro" id="IPR000719">
    <property type="entry name" value="Prot_kinase_dom"/>
</dbReference>
<dbReference type="Pfam" id="PF00069">
    <property type="entry name" value="Pkinase"/>
    <property type="match status" value="1"/>
</dbReference>
<reference evidence="3 4" key="1">
    <citation type="submission" date="2017-08" db="EMBL/GenBank/DDBJ databases">
        <title>Acidophilic green algal genome provides insights into adaptation to an acidic environment.</title>
        <authorList>
            <person name="Hirooka S."/>
            <person name="Hirose Y."/>
            <person name="Kanesaki Y."/>
            <person name="Higuchi S."/>
            <person name="Fujiwara T."/>
            <person name="Onuma R."/>
            <person name="Era A."/>
            <person name="Ohbayashi R."/>
            <person name="Uzuka A."/>
            <person name="Nozaki H."/>
            <person name="Yoshikawa H."/>
            <person name="Miyagishima S.Y."/>
        </authorList>
    </citation>
    <scope>NUCLEOTIDE SEQUENCE [LARGE SCALE GENOMIC DNA]</scope>
    <source>
        <strain evidence="3 4">NIES-2499</strain>
    </source>
</reference>
<dbReference type="GO" id="GO:0004674">
    <property type="term" value="F:protein serine/threonine kinase activity"/>
    <property type="evidence" value="ECO:0007669"/>
    <property type="project" value="UniProtKB-EC"/>
</dbReference>
<protein>
    <recommendedName>
        <fullName evidence="1">non-specific serine/threonine protein kinase</fullName>
        <ecNumber evidence="1">2.7.11.1</ecNumber>
    </recommendedName>
</protein>
<evidence type="ECO:0000313" key="3">
    <source>
        <dbReference type="EMBL" id="GAX78793.1"/>
    </source>
</evidence>
<evidence type="ECO:0000259" key="2">
    <source>
        <dbReference type="PROSITE" id="PS50011"/>
    </source>
</evidence>
<dbReference type="Gene3D" id="3.30.200.20">
    <property type="entry name" value="Phosphorylase Kinase, domain 1"/>
    <property type="match status" value="1"/>
</dbReference>
<name>A0A250X6S6_9CHLO</name>
<gene>
    <name evidence="3" type="ORF">CEUSTIGMA_g6230.t1</name>
</gene>
<dbReference type="EC" id="2.7.11.1" evidence="1"/>
<dbReference type="Proteomes" id="UP000232323">
    <property type="component" value="Unassembled WGS sequence"/>
</dbReference>
<dbReference type="GO" id="GO:0005524">
    <property type="term" value="F:ATP binding"/>
    <property type="evidence" value="ECO:0007669"/>
    <property type="project" value="InterPro"/>
</dbReference>